<feature type="signal peptide" evidence="1">
    <location>
        <begin position="1"/>
        <end position="20"/>
    </location>
</feature>
<evidence type="ECO:0000256" key="1">
    <source>
        <dbReference type="SAM" id="SignalP"/>
    </source>
</evidence>
<evidence type="ECO:0000259" key="2">
    <source>
        <dbReference type="Pfam" id="PF01755"/>
    </source>
</evidence>
<keyword evidence="4" id="KW-1185">Reference proteome</keyword>
<proteinExistence type="predicted"/>
<feature type="domain" description="Glycosyl transferase family 25" evidence="2">
    <location>
        <begin position="47"/>
        <end position="97"/>
    </location>
</feature>
<dbReference type="OrthoDB" id="47375at2759"/>
<dbReference type="GO" id="GO:0016740">
    <property type="term" value="F:transferase activity"/>
    <property type="evidence" value="ECO:0007669"/>
    <property type="project" value="UniProtKB-KW"/>
</dbReference>
<accession>A0A6A5WAF4</accession>
<gene>
    <name evidence="3" type="ORF">P154DRAFT_524065</name>
</gene>
<name>A0A6A5WAF4_9PLEO</name>
<sequence length="290" mass="32286">MSLIAARAGLKLTLIPGVTADSIHPKAMPPHIGNNNMTGTPALGVWRAHANVWKYMLDNDVESALVIEDDVDFDVNIKDIMGKLNWQLRFNNTIRWGKEVEKGWGEECPYGCDWDEIFIGSCGGKPNRDRLDLHQMYEDAHAPNVSSLPNWVRREMTTMWNLTETDGLRVISPTWSPLCTMGYGLSRMGAMRMLYQIGGWRPFGYPVDLEIAWRTAEGKLSGYTISPPAVTSWRVGGAQDSDNDAGMDASAVSSLGNIQGRSEGIKNSVRKSLAGFLEKDYWGDRARMGR</sequence>
<protein>
    <submittedName>
        <fullName evidence="3">Glycosyltransferase family 25 protein</fullName>
    </submittedName>
</protein>
<dbReference type="InterPro" id="IPR002654">
    <property type="entry name" value="Glyco_trans_25"/>
</dbReference>
<evidence type="ECO:0000313" key="4">
    <source>
        <dbReference type="Proteomes" id="UP000799779"/>
    </source>
</evidence>
<dbReference type="AlphaFoldDB" id="A0A6A5WAF4"/>
<dbReference type="Proteomes" id="UP000799779">
    <property type="component" value="Unassembled WGS sequence"/>
</dbReference>
<feature type="chain" id="PRO_5025483744" evidence="1">
    <location>
        <begin position="21"/>
        <end position="290"/>
    </location>
</feature>
<organism evidence="3 4">
    <name type="scientific">Amniculicola lignicola CBS 123094</name>
    <dbReference type="NCBI Taxonomy" id="1392246"/>
    <lineage>
        <taxon>Eukaryota</taxon>
        <taxon>Fungi</taxon>
        <taxon>Dikarya</taxon>
        <taxon>Ascomycota</taxon>
        <taxon>Pezizomycotina</taxon>
        <taxon>Dothideomycetes</taxon>
        <taxon>Pleosporomycetidae</taxon>
        <taxon>Pleosporales</taxon>
        <taxon>Amniculicolaceae</taxon>
        <taxon>Amniculicola</taxon>
    </lineage>
</organism>
<dbReference type="Pfam" id="PF01755">
    <property type="entry name" value="Glyco_transf_25"/>
    <property type="match status" value="1"/>
</dbReference>
<keyword evidence="3" id="KW-0808">Transferase</keyword>
<dbReference type="EMBL" id="ML977604">
    <property type="protein sequence ID" value="KAF1998377.1"/>
    <property type="molecule type" value="Genomic_DNA"/>
</dbReference>
<keyword evidence="1" id="KW-0732">Signal</keyword>
<reference evidence="3" key="1">
    <citation type="journal article" date="2020" name="Stud. Mycol.">
        <title>101 Dothideomycetes genomes: a test case for predicting lifestyles and emergence of pathogens.</title>
        <authorList>
            <person name="Haridas S."/>
            <person name="Albert R."/>
            <person name="Binder M."/>
            <person name="Bloem J."/>
            <person name="Labutti K."/>
            <person name="Salamov A."/>
            <person name="Andreopoulos B."/>
            <person name="Baker S."/>
            <person name="Barry K."/>
            <person name="Bills G."/>
            <person name="Bluhm B."/>
            <person name="Cannon C."/>
            <person name="Castanera R."/>
            <person name="Culley D."/>
            <person name="Daum C."/>
            <person name="Ezra D."/>
            <person name="Gonzalez J."/>
            <person name="Henrissat B."/>
            <person name="Kuo A."/>
            <person name="Liang C."/>
            <person name="Lipzen A."/>
            <person name="Lutzoni F."/>
            <person name="Magnuson J."/>
            <person name="Mondo S."/>
            <person name="Nolan M."/>
            <person name="Ohm R."/>
            <person name="Pangilinan J."/>
            <person name="Park H.-J."/>
            <person name="Ramirez L."/>
            <person name="Alfaro M."/>
            <person name="Sun H."/>
            <person name="Tritt A."/>
            <person name="Yoshinaga Y."/>
            <person name="Zwiers L.-H."/>
            <person name="Turgeon B."/>
            <person name="Goodwin S."/>
            <person name="Spatafora J."/>
            <person name="Crous P."/>
            <person name="Grigoriev I."/>
        </authorList>
    </citation>
    <scope>NUCLEOTIDE SEQUENCE</scope>
    <source>
        <strain evidence="3">CBS 123094</strain>
    </source>
</reference>
<evidence type="ECO:0000313" key="3">
    <source>
        <dbReference type="EMBL" id="KAF1998377.1"/>
    </source>
</evidence>